<evidence type="ECO:0000256" key="5">
    <source>
        <dbReference type="ARBA" id="ARBA00022840"/>
    </source>
</evidence>
<dbReference type="SUPFAM" id="SSF54236">
    <property type="entry name" value="Ubiquitin-like"/>
    <property type="match status" value="1"/>
</dbReference>
<evidence type="ECO:0000259" key="7">
    <source>
        <dbReference type="PROSITE" id="PS50053"/>
    </source>
</evidence>
<organism evidence="9">
    <name type="scientific">Attheya septentrionalis</name>
    <dbReference type="NCBI Taxonomy" id="420275"/>
    <lineage>
        <taxon>Eukaryota</taxon>
        <taxon>Sar</taxon>
        <taxon>Stramenopiles</taxon>
        <taxon>Ochrophyta</taxon>
        <taxon>Bacillariophyta</taxon>
        <taxon>Coscinodiscophyceae</taxon>
        <taxon>Chaetocerotophycidae</taxon>
        <taxon>Chaetocerotales</taxon>
        <taxon>Attheyaceae</taxon>
        <taxon>Attheya</taxon>
    </lineage>
</organism>
<dbReference type="PROSITE" id="PS50290">
    <property type="entry name" value="PI3_4_KINASE_3"/>
    <property type="match status" value="1"/>
</dbReference>
<dbReference type="InterPro" id="IPR000403">
    <property type="entry name" value="PI3/4_kinase_cat_dom"/>
</dbReference>
<dbReference type="PROSITE" id="PS50053">
    <property type="entry name" value="UBIQUITIN_2"/>
    <property type="match status" value="1"/>
</dbReference>
<evidence type="ECO:0000256" key="1">
    <source>
        <dbReference type="ARBA" id="ARBA00008941"/>
    </source>
</evidence>
<evidence type="ECO:0000256" key="3">
    <source>
        <dbReference type="ARBA" id="ARBA00022741"/>
    </source>
</evidence>
<dbReference type="Pfam" id="PF00454">
    <property type="entry name" value="PI3_PI4_kinase"/>
    <property type="match status" value="1"/>
</dbReference>
<dbReference type="Pfam" id="PF00240">
    <property type="entry name" value="ubiquitin"/>
    <property type="match status" value="1"/>
</dbReference>
<keyword evidence="2" id="KW-0808">Transferase</keyword>
<dbReference type="PANTHER" id="PTHR45800">
    <property type="entry name" value="PHOSPHATIDYLINOSITOL 4-KINASE GAMMA"/>
    <property type="match status" value="1"/>
</dbReference>
<feature type="domain" description="Ubiquitin-like" evidence="7">
    <location>
        <begin position="17"/>
        <end position="80"/>
    </location>
</feature>
<dbReference type="Gene3D" id="3.10.20.90">
    <property type="entry name" value="Phosphatidylinositol 3-kinase Catalytic Subunit, Chain A, domain 1"/>
    <property type="match status" value="1"/>
</dbReference>
<protein>
    <recommendedName>
        <fullName evidence="10">Ubiquitin-like domain-containing protein</fullName>
    </recommendedName>
</protein>
<evidence type="ECO:0000313" key="9">
    <source>
        <dbReference type="EMBL" id="CAD9815398.1"/>
    </source>
</evidence>
<dbReference type="PANTHER" id="PTHR45800:SF11">
    <property type="entry name" value="PHOSPHATIDYLINOSITOL 3-KINASE-RELATED PROTEIN KINASE"/>
    <property type="match status" value="1"/>
</dbReference>
<evidence type="ECO:0008006" key="10">
    <source>
        <dbReference type="Google" id="ProtNLM"/>
    </source>
</evidence>
<evidence type="ECO:0000256" key="6">
    <source>
        <dbReference type="SAM" id="MobiDB-lite"/>
    </source>
</evidence>
<name>A0A7S2UCY9_9STRA</name>
<dbReference type="InterPro" id="IPR029071">
    <property type="entry name" value="Ubiquitin-like_domsf"/>
</dbReference>
<dbReference type="EMBL" id="HBHQ01010743">
    <property type="protein sequence ID" value="CAD9815398.1"/>
    <property type="molecule type" value="Transcribed_RNA"/>
</dbReference>
<keyword evidence="3" id="KW-0547">Nucleotide-binding</keyword>
<dbReference type="InterPro" id="IPR000626">
    <property type="entry name" value="Ubiquitin-like_dom"/>
</dbReference>
<feature type="region of interest" description="Disordered" evidence="6">
    <location>
        <begin position="587"/>
        <end position="610"/>
    </location>
</feature>
<accession>A0A7S2UCY9</accession>
<dbReference type="CDD" id="cd17039">
    <property type="entry name" value="Ubl_ubiquitin_like"/>
    <property type="match status" value="1"/>
</dbReference>
<evidence type="ECO:0000256" key="4">
    <source>
        <dbReference type="ARBA" id="ARBA00022777"/>
    </source>
</evidence>
<keyword evidence="4" id="KW-0418">Kinase</keyword>
<dbReference type="GO" id="GO:0005524">
    <property type="term" value="F:ATP binding"/>
    <property type="evidence" value="ECO:0007669"/>
    <property type="project" value="UniProtKB-KW"/>
</dbReference>
<feature type="compositionally biased region" description="Low complexity" evidence="6">
    <location>
        <begin position="588"/>
        <end position="606"/>
    </location>
</feature>
<feature type="compositionally biased region" description="Polar residues" evidence="6">
    <location>
        <begin position="659"/>
        <end position="676"/>
    </location>
</feature>
<comment type="similarity">
    <text evidence="1">Belongs to the PI3/PI4-kinase family. Type II PI4K subfamily.</text>
</comment>
<reference evidence="9" key="1">
    <citation type="submission" date="2021-01" db="EMBL/GenBank/DDBJ databases">
        <authorList>
            <person name="Corre E."/>
            <person name="Pelletier E."/>
            <person name="Niang G."/>
            <person name="Scheremetjew M."/>
            <person name="Finn R."/>
            <person name="Kale V."/>
            <person name="Holt S."/>
            <person name="Cochrane G."/>
            <person name="Meng A."/>
            <person name="Brown T."/>
            <person name="Cohen L."/>
        </authorList>
    </citation>
    <scope>NUCLEOTIDE SEQUENCE</scope>
    <source>
        <strain evidence="9">CCMP2084</strain>
    </source>
</reference>
<dbReference type="GO" id="GO:0016301">
    <property type="term" value="F:kinase activity"/>
    <property type="evidence" value="ECO:0007669"/>
    <property type="project" value="UniProtKB-KW"/>
</dbReference>
<evidence type="ECO:0000259" key="8">
    <source>
        <dbReference type="PROSITE" id="PS50290"/>
    </source>
</evidence>
<sequence>MASENHASQLQETNVELELFVKDVRDQQGKKRPLKVRSWCTIKDVKDILQKRLGVHPSAQRLFFGPIELPNYRTLVDAGIYKSGETLFLDYKTPQNAPLAYSSPLSEGTMSQVGPDVCVASTMIDSTPSRLRTIVRQARRGLVVNNLKPDLVLDGSGGTYFLHSSPKQRVAVFKPADEEPYAPNNPRGYLPQGGGGSGLRDGMLPGEGYLREVAAYLLDHGGFSGVPMTTLVEASHPAFNSNGRSLKLTEGGASVGSHVLTSLPSSSRSINIERKVGSFQQYVHAECTMDDISFSKLSQHEVEKIAILDIRIMNADRNSANLLCRRRPEDDEFELVPIDHGFCLRSVCDVAWFDWCWLDWPQLKQPLSQKSRDYILSLNIEADVRLLQERFHLKTEAISYFRASSKLLQVGVQAGLTLYEIACMCCRNDDSGEIPSKLEAWGSMASELASLAVGNGRFHHIDASRALAEQITSRTPVTQTPVSVPVKSGLFRKSASSVTFSSSFMGREDSNNDVGIGSDGHVPAMTQSTVSDTSSEHEDHLVEENEVEEDDWVVDSFGDDDCDKWAANTYTDISLNTSMIAAFPKNRSSSIGSDDSSAGDSDCSESNMLSKSPKGFWTVRPGSTKSCLQEKDTLWTSEPSPRVSVIQTLPRCSFRRPSSWGTSDNEEGSSLSQKSINFPPPPPLMLEKEFSAEKDSTSALPIKESSSHTAFTEQKNRGLVRSKSLASFSSQLDSKRFSSFGTPSAIEKEQYELNFIKFVDLLIVGETAALHRNSLERKKNSSFDVSKGQPLWSKMPSQVNSLVYA</sequence>
<proteinExistence type="inferred from homology"/>
<keyword evidence="5" id="KW-0067">ATP-binding</keyword>
<gene>
    <name evidence="9" type="ORF">ASEP1449_LOCUS7224</name>
</gene>
<feature type="domain" description="PI3K/PI4K catalytic" evidence="8">
    <location>
        <begin position="146"/>
        <end position="466"/>
    </location>
</feature>
<dbReference type="AlphaFoldDB" id="A0A7S2UCY9"/>
<feature type="region of interest" description="Disordered" evidence="6">
    <location>
        <begin position="656"/>
        <end position="682"/>
    </location>
</feature>
<dbReference type="InterPro" id="IPR044571">
    <property type="entry name" value="P4KG1-8"/>
</dbReference>
<evidence type="ECO:0000256" key="2">
    <source>
        <dbReference type="ARBA" id="ARBA00022679"/>
    </source>
</evidence>